<feature type="region of interest" description="Disordered" evidence="1">
    <location>
        <begin position="60"/>
        <end position="80"/>
    </location>
</feature>
<evidence type="ECO:0000313" key="2">
    <source>
        <dbReference type="EMBL" id="SPO41387.1"/>
    </source>
</evidence>
<dbReference type="AlphaFoldDB" id="A0A5C3FCN1"/>
<evidence type="ECO:0000256" key="1">
    <source>
        <dbReference type="SAM" id="MobiDB-lite"/>
    </source>
</evidence>
<dbReference type="EMBL" id="OOIP01000027">
    <property type="protein sequence ID" value="SPO41387.1"/>
    <property type="molecule type" value="Genomic_DNA"/>
</dbReference>
<proteinExistence type="predicted"/>
<keyword evidence="3" id="KW-1185">Reference proteome</keyword>
<dbReference type="Proteomes" id="UP000323386">
    <property type="component" value="Unassembled WGS sequence"/>
</dbReference>
<gene>
    <name evidence="2" type="ORF">PSFLO_06869</name>
</gene>
<accession>A0A5C3FCN1</accession>
<organism evidence="2 3">
    <name type="scientific">Pseudozyma flocculosa</name>
    <dbReference type="NCBI Taxonomy" id="84751"/>
    <lineage>
        <taxon>Eukaryota</taxon>
        <taxon>Fungi</taxon>
        <taxon>Dikarya</taxon>
        <taxon>Basidiomycota</taxon>
        <taxon>Ustilaginomycotina</taxon>
        <taxon>Ustilaginomycetes</taxon>
        <taxon>Ustilaginales</taxon>
        <taxon>Ustilaginaceae</taxon>
        <taxon>Pseudozyma</taxon>
    </lineage>
</organism>
<feature type="compositionally biased region" description="Polar residues" evidence="1">
    <location>
        <begin position="60"/>
        <end position="74"/>
    </location>
</feature>
<protein>
    <submittedName>
        <fullName evidence="2">Uncharacterized protein</fullName>
    </submittedName>
</protein>
<name>A0A5C3FCN1_9BASI</name>
<sequence length="201" mass="22287">MGWGEAPDFRGRMIRVVAWPGLDWPCCETQGEARQGATRAHGMAGPRMYGFRRCDDDVGTSVSAPTMQPSTTAPTPERQERKMRWAGWADPTFCQLASVGQRGASGTLSVCTCGAELADPRSGQPLKLFIFSSPSAWLRSLVETNPSFVDLPNDWRQRTPRCGRIDDVYDSAAWITRTAGRRFVVHDLSVRVTPKIDRSQP</sequence>
<reference evidence="2 3" key="1">
    <citation type="submission" date="2018-03" db="EMBL/GenBank/DDBJ databases">
        <authorList>
            <person name="Guldener U."/>
        </authorList>
    </citation>
    <scope>NUCLEOTIDE SEQUENCE [LARGE SCALE GENOMIC DNA]</scope>
    <source>
        <strain evidence="2 3">DAOM196992</strain>
    </source>
</reference>
<evidence type="ECO:0000313" key="3">
    <source>
        <dbReference type="Proteomes" id="UP000323386"/>
    </source>
</evidence>